<evidence type="ECO:0000313" key="17">
    <source>
        <dbReference type="EMBL" id="KAJ5607238.1"/>
    </source>
</evidence>
<dbReference type="InterPro" id="IPR011707">
    <property type="entry name" value="Cu-oxidase-like_N"/>
</dbReference>
<dbReference type="Pfam" id="PF07732">
    <property type="entry name" value="Cu-oxidase_3"/>
    <property type="match status" value="1"/>
</dbReference>
<feature type="transmembrane region" description="Helical" evidence="13">
    <location>
        <begin position="44"/>
        <end position="61"/>
    </location>
</feature>
<keyword evidence="6" id="KW-0732">Signal</keyword>
<evidence type="ECO:0000256" key="3">
    <source>
        <dbReference type="ARBA" id="ARBA00010609"/>
    </source>
</evidence>
<organism evidence="17 18">
    <name type="scientific">Penicillium hordei</name>
    <dbReference type="NCBI Taxonomy" id="40994"/>
    <lineage>
        <taxon>Eukaryota</taxon>
        <taxon>Fungi</taxon>
        <taxon>Dikarya</taxon>
        <taxon>Ascomycota</taxon>
        <taxon>Pezizomycotina</taxon>
        <taxon>Eurotiomycetes</taxon>
        <taxon>Eurotiomycetidae</taxon>
        <taxon>Eurotiales</taxon>
        <taxon>Aspergillaceae</taxon>
        <taxon>Penicillium</taxon>
    </lineage>
</organism>
<comment type="similarity">
    <text evidence="3">Belongs to the multicopper oxidase family.</text>
</comment>
<dbReference type="InterPro" id="IPR008972">
    <property type="entry name" value="Cupredoxin"/>
</dbReference>
<name>A0AAD6EAY4_9EURO</name>
<evidence type="ECO:0000259" key="14">
    <source>
        <dbReference type="Pfam" id="PF00394"/>
    </source>
</evidence>
<evidence type="ECO:0000256" key="8">
    <source>
        <dbReference type="ARBA" id="ARBA00023002"/>
    </source>
</evidence>
<comment type="caution">
    <text evidence="17">The sequence shown here is derived from an EMBL/GenBank/DDBJ whole genome shotgun (WGS) entry which is preliminary data.</text>
</comment>
<evidence type="ECO:0000256" key="7">
    <source>
        <dbReference type="ARBA" id="ARBA00022737"/>
    </source>
</evidence>
<keyword evidence="5" id="KW-0479">Metal-binding</keyword>
<feature type="domain" description="Plastocyanin-like" evidence="16">
    <location>
        <begin position="110"/>
        <end position="225"/>
    </location>
</feature>
<evidence type="ECO:0000256" key="4">
    <source>
        <dbReference type="ARBA" id="ARBA00012297"/>
    </source>
</evidence>
<evidence type="ECO:0000256" key="5">
    <source>
        <dbReference type="ARBA" id="ARBA00022723"/>
    </source>
</evidence>
<evidence type="ECO:0000256" key="10">
    <source>
        <dbReference type="ARBA" id="ARBA00023157"/>
    </source>
</evidence>
<dbReference type="EMBL" id="JAQJAE010000002">
    <property type="protein sequence ID" value="KAJ5607238.1"/>
    <property type="molecule type" value="Genomic_DNA"/>
</dbReference>
<reference evidence="17" key="2">
    <citation type="submission" date="2023-01" db="EMBL/GenBank/DDBJ databases">
        <authorList>
            <person name="Petersen C."/>
        </authorList>
    </citation>
    <scope>NUCLEOTIDE SEQUENCE</scope>
    <source>
        <strain evidence="17">IBT 12815</strain>
    </source>
</reference>
<dbReference type="CDD" id="cd13901">
    <property type="entry name" value="CuRO_3_MaLCC_like"/>
    <property type="match status" value="1"/>
</dbReference>
<dbReference type="GO" id="GO:0005507">
    <property type="term" value="F:copper ion binding"/>
    <property type="evidence" value="ECO:0007669"/>
    <property type="project" value="InterPro"/>
</dbReference>
<dbReference type="GO" id="GO:0046274">
    <property type="term" value="P:lignin catabolic process"/>
    <property type="evidence" value="ECO:0007669"/>
    <property type="project" value="UniProtKB-KW"/>
</dbReference>
<evidence type="ECO:0000256" key="2">
    <source>
        <dbReference type="ARBA" id="ARBA00001935"/>
    </source>
</evidence>
<evidence type="ECO:0000256" key="13">
    <source>
        <dbReference type="SAM" id="Phobius"/>
    </source>
</evidence>
<comment type="catalytic activity">
    <reaction evidence="1">
        <text>4 hydroquinone + O2 = 4 benzosemiquinone + 2 H2O</text>
        <dbReference type="Rhea" id="RHEA:11276"/>
        <dbReference type="ChEBI" id="CHEBI:15377"/>
        <dbReference type="ChEBI" id="CHEBI:15379"/>
        <dbReference type="ChEBI" id="CHEBI:17594"/>
        <dbReference type="ChEBI" id="CHEBI:17977"/>
        <dbReference type="EC" id="1.10.3.2"/>
    </reaction>
</comment>
<feature type="non-terminal residue" evidence="17">
    <location>
        <position position="1"/>
    </location>
</feature>
<dbReference type="InterPro" id="IPR011706">
    <property type="entry name" value="Cu-oxidase_C"/>
</dbReference>
<keyword evidence="13" id="KW-0812">Transmembrane</keyword>
<keyword evidence="18" id="KW-1185">Reference proteome</keyword>
<dbReference type="FunFam" id="2.60.40.420:FF:000038">
    <property type="entry name" value="Extracellular dihydrogeodin oxidase/laccase"/>
    <property type="match status" value="1"/>
</dbReference>
<sequence length="608" mass="67216">VSNKSVVVLIFHLYFPFFYTFTLFLFSAVAISSILDRPQASMKIWTALVAVAGVASATSIHQSRHTMFRRDFCSGNTASDRQSWCKYDVSTNYYDVVPTTGVTKEYYLNIEDVTVAPDGYSRAAMAINGSIPGPTIEANWGDNVIVHVTNNLTSVNGSSIHFHGIRQNYTNPNDGVVSITQCPTAPGQTTTYKWRATQYGTSWYHSHIGLQAYEGVFGGIVINGPATENYDVDKGVLFLNDWSHQTVDELYATAQASGPPTLDNGLINGTNVYGDDDSTSQTGYRFNTSFTAGTSYRLRLINAAVDTHFKFSIDNHTLTVMAMDLVPIEPFNTTVLSIGMGQRYDIVVNADQSTGNDSFWMRAIPQSACSDNDSTDNIKGIVYYGSTASTPNTTAYTYTDSCDDEDISDLVPYLGQSASAPYYNSSEPVTLGTNSESLFRWKMNGTSMQVYWDNPTLLQIWNNDTSFTTESGVVVLPRANEWSYVVIETILTVPHPIHLHGHDFYILAQGTGTYSSSDITSLTNPPRRDVAMLPGSGYLVVAFKTDNPGAWLMHCHIGWHTEEGFAIQFLERYSDARKLIDYDTLNSTCEAWDAYITEASVEQEDDGI</sequence>
<keyword evidence="13" id="KW-0472">Membrane</keyword>
<dbReference type="GO" id="GO:0052716">
    <property type="term" value="F:hydroquinone:oxygen oxidoreductase activity"/>
    <property type="evidence" value="ECO:0007669"/>
    <property type="project" value="UniProtKB-EC"/>
</dbReference>
<dbReference type="AlphaFoldDB" id="A0AAD6EAY4"/>
<keyword evidence="10" id="KW-1015">Disulfide bond</keyword>
<protein>
    <recommendedName>
        <fullName evidence="4">laccase</fullName>
        <ecNumber evidence="4">1.10.3.2</ecNumber>
    </recommendedName>
</protein>
<evidence type="ECO:0000259" key="16">
    <source>
        <dbReference type="Pfam" id="PF07732"/>
    </source>
</evidence>
<dbReference type="PANTHER" id="PTHR11709">
    <property type="entry name" value="MULTI-COPPER OXIDASE"/>
    <property type="match status" value="1"/>
</dbReference>
<keyword evidence="9" id="KW-0186">Copper</keyword>
<dbReference type="CDD" id="cd13854">
    <property type="entry name" value="CuRO_1_MaLCC_like"/>
    <property type="match status" value="1"/>
</dbReference>
<feature type="transmembrane region" description="Helical" evidence="13">
    <location>
        <begin position="6"/>
        <end position="32"/>
    </location>
</feature>
<dbReference type="InterPro" id="IPR045087">
    <property type="entry name" value="Cu-oxidase_fam"/>
</dbReference>
<feature type="domain" description="Plastocyanin-like" evidence="14">
    <location>
        <begin position="235"/>
        <end position="383"/>
    </location>
</feature>
<dbReference type="PANTHER" id="PTHR11709:SF502">
    <property type="entry name" value="MULTICOPPER OXIDASE"/>
    <property type="match status" value="1"/>
</dbReference>
<dbReference type="Proteomes" id="UP001213799">
    <property type="component" value="Unassembled WGS sequence"/>
</dbReference>
<keyword evidence="11" id="KW-0325">Glycoprotein</keyword>
<dbReference type="SUPFAM" id="SSF49503">
    <property type="entry name" value="Cupredoxins"/>
    <property type="match status" value="3"/>
</dbReference>
<evidence type="ECO:0000256" key="12">
    <source>
        <dbReference type="ARBA" id="ARBA00023185"/>
    </source>
</evidence>
<evidence type="ECO:0000256" key="9">
    <source>
        <dbReference type="ARBA" id="ARBA00023008"/>
    </source>
</evidence>
<keyword evidence="8" id="KW-0560">Oxidoreductase</keyword>
<dbReference type="Pfam" id="PF07731">
    <property type="entry name" value="Cu-oxidase_2"/>
    <property type="match status" value="1"/>
</dbReference>
<evidence type="ECO:0000256" key="11">
    <source>
        <dbReference type="ARBA" id="ARBA00023180"/>
    </source>
</evidence>
<keyword evidence="7" id="KW-0677">Repeat</keyword>
<keyword evidence="13" id="KW-1133">Transmembrane helix</keyword>
<evidence type="ECO:0000259" key="15">
    <source>
        <dbReference type="Pfam" id="PF07731"/>
    </source>
</evidence>
<accession>A0AAD6EAY4</accession>
<dbReference type="FunFam" id="2.60.40.420:FF:000021">
    <property type="entry name" value="Extracellular dihydrogeodin oxidase/laccase"/>
    <property type="match status" value="1"/>
</dbReference>
<gene>
    <name evidence="17" type="ORF">N7537_003857</name>
</gene>
<comment type="cofactor">
    <cofactor evidence="2">
        <name>Cu cation</name>
        <dbReference type="ChEBI" id="CHEBI:23378"/>
    </cofactor>
</comment>
<dbReference type="InterPro" id="IPR001117">
    <property type="entry name" value="Cu-oxidase_2nd"/>
</dbReference>
<keyword evidence="12" id="KW-0439">Lignin degradation</keyword>
<dbReference type="RefSeq" id="XP_056754663.1">
    <property type="nucleotide sequence ID" value="XM_056894915.1"/>
</dbReference>
<proteinExistence type="inferred from homology"/>
<evidence type="ECO:0000256" key="6">
    <source>
        <dbReference type="ARBA" id="ARBA00022729"/>
    </source>
</evidence>
<reference evidence="17" key="1">
    <citation type="journal article" date="2023" name="IMA Fungus">
        <title>Comparative genomic study of the Penicillium genus elucidates a diverse pangenome and 15 lateral gene transfer events.</title>
        <authorList>
            <person name="Petersen C."/>
            <person name="Sorensen T."/>
            <person name="Nielsen M.R."/>
            <person name="Sondergaard T.E."/>
            <person name="Sorensen J.L."/>
            <person name="Fitzpatrick D.A."/>
            <person name="Frisvad J.C."/>
            <person name="Nielsen K.L."/>
        </authorList>
    </citation>
    <scope>NUCLEOTIDE SEQUENCE</scope>
    <source>
        <strain evidence="17">IBT 12815</strain>
    </source>
</reference>
<feature type="domain" description="Plastocyanin-like" evidence="15">
    <location>
        <begin position="452"/>
        <end position="572"/>
    </location>
</feature>
<dbReference type="Pfam" id="PF00394">
    <property type="entry name" value="Cu-oxidase"/>
    <property type="match status" value="1"/>
</dbReference>
<dbReference type="FunFam" id="2.60.40.420:FF:000046">
    <property type="entry name" value="Multicopper oxidase"/>
    <property type="match status" value="1"/>
</dbReference>
<dbReference type="Gene3D" id="2.60.40.420">
    <property type="entry name" value="Cupredoxins - blue copper proteins"/>
    <property type="match status" value="3"/>
</dbReference>
<evidence type="ECO:0000313" key="18">
    <source>
        <dbReference type="Proteomes" id="UP001213799"/>
    </source>
</evidence>
<dbReference type="CDD" id="cd13880">
    <property type="entry name" value="CuRO_2_MaLCC_like"/>
    <property type="match status" value="1"/>
</dbReference>
<dbReference type="EC" id="1.10.3.2" evidence="4"/>
<dbReference type="GeneID" id="81585157"/>
<evidence type="ECO:0000256" key="1">
    <source>
        <dbReference type="ARBA" id="ARBA00000349"/>
    </source>
</evidence>